<evidence type="ECO:0000313" key="2">
    <source>
        <dbReference type="Proteomes" id="UP000252182"/>
    </source>
</evidence>
<dbReference type="AlphaFoldDB" id="A0A345DDF2"/>
<evidence type="ECO:0000313" key="1">
    <source>
        <dbReference type="EMBL" id="AXF86390.1"/>
    </source>
</evidence>
<dbReference type="RefSeq" id="WP_225972493.1">
    <property type="nucleotide sequence ID" value="NZ_CP031124.1"/>
</dbReference>
<reference evidence="2" key="1">
    <citation type="submission" date="2018-07" db="EMBL/GenBank/DDBJ databases">
        <authorList>
            <person name="Kim H."/>
        </authorList>
    </citation>
    <scope>NUCLEOTIDE SEQUENCE [LARGE SCALE GENOMIC DNA]</scope>
    <source>
        <strain evidence="2">F02</strain>
    </source>
</reference>
<dbReference type="EMBL" id="CP031124">
    <property type="protein sequence ID" value="AXF86390.1"/>
    <property type="molecule type" value="Genomic_DNA"/>
</dbReference>
<proteinExistence type="predicted"/>
<sequence>MSTFDINHIEGYRTSLSRLMPSGFAWSKDKGSAQYAWLTAKAIEFNDFEQYTYRTVEQFYPHSTCNRFAEWKRAVGLPDACFAESSEISLRTQMLTRLRGLSGLAYDDSSPAAPESIKSMCAVIGYDVDVWYSTPFRVGRDAVGDHLGALDGVLNVQINRVCEPFRAGANRVGDRLEMCTQTGLELVCYLTRIVPARFTINTIF</sequence>
<gene>
    <name evidence="1" type="ORF">DTO96_102144</name>
</gene>
<dbReference type="Proteomes" id="UP000252182">
    <property type="component" value="Chromosome"/>
</dbReference>
<accession>A0A345DDF2</accession>
<keyword evidence="2" id="KW-1185">Reference proteome</keyword>
<organism evidence="1 2">
    <name type="scientific">Ephemeroptericola cinctiostellae</name>
    <dbReference type="NCBI Taxonomy" id="2268024"/>
    <lineage>
        <taxon>Bacteria</taxon>
        <taxon>Pseudomonadati</taxon>
        <taxon>Pseudomonadota</taxon>
        <taxon>Betaproteobacteria</taxon>
        <taxon>Burkholderiales</taxon>
        <taxon>Burkholderiaceae</taxon>
        <taxon>Ephemeroptericola</taxon>
    </lineage>
</organism>
<protein>
    <submittedName>
        <fullName evidence="1">Uncharacterized protein</fullName>
    </submittedName>
</protein>
<dbReference type="KEGG" id="hyf:DTO96_102144"/>
<name>A0A345DDF2_9BURK</name>